<name>A0A5J9UDP0_9POAL</name>
<keyword evidence="2" id="KW-1185">Reference proteome</keyword>
<dbReference type="AlphaFoldDB" id="A0A5J9UDP0"/>
<protein>
    <submittedName>
        <fullName evidence="1">Uncharacterized protein</fullName>
    </submittedName>
</protein>
<reference evidence="1 2" key="1">
    <citation type="journal article" date="2019" name="Sci. Rep.">
        <title>A high-quality genome of Eragrostis curvula grass provides insights into Poaceae evolution and supports new strategies to enhance forage quality.</title>
        <authorList>
            <person name="Carballo J."/>
            <person name="Santos B.A.C.M."/>
            <person name="Zappacosta D."/>
            <person name="Garbus I."/>
            <person name="Selva J.P."/>
            <person name="Gallo C.A."/>
            <person name="Diaz A."/>
            <person name="Albertini E."/>
            <person name="Caccamo M."/>
            <person name="Echenique V."/>
        </authorList>
    </citation>
    <scope>NUCLEOTIDE SEQUENCE [LARGE SCALE GENOMIC DNA]</scope>
    <source>
        <strain evidence="2">cv. Victoria</strain>
        <tissue evidence="1">Leaf</tissue>
    </source>
</reference>
<comment type="caution">
    <text evidence="1">The sequence shown here is derived from an EMBL/GenBank/DDBJ whole genome shotgun (WGS) entry which is preliminary data.</text>
</comment>
<organism evidence="1 2">
    <name type="scientific">Eragrostis curvula</name>
    <name type="common">weeping love grass</name>
    <dbReference type="NCBI Taxonomy" id="38414"/>
    <lineage>
        <taxon>Eukaryota</taxon>
        <taxon>Viridiplantae</taxon>
        <taxon>Streptophyta</taxon>
        <taxon>Embryophyta</taxon>
        <taxon>Tracheophyta</taxon>
        <taxon>Spermatophyta</taxon>
        <taxon>Magnoliopsida</taxon>
        <taxon>Liliopsida</taxon>
        <taxon>Poales</taxon>
        <taxon>Poaceae</taxon>
        <taxon>PACMAD clade</taxon>
        <taxon>Chloridoideae</taxon>
        <taxon>Eragrostideae</taxon>
        <taxon>Eragrostidinae</taxon>
        <taxon>Eragrostis</taxon>
    </lineage>
</organism>
<dbReference type="Proteomes" id="UP000324897">
    <property type="component" value="Unassembled WGS sequence"/>
</dbReference>
<proteinExistence type="predicted"/>
<dbReference type="InterPro" id="IPR007750">
    <property type="entry name" value="DUF674"/>
</dbReference>
<feature type="non-terminal residue" evidence="1">
    <location>
        <position position="1"/>
    </location>
</feature>
<sequence length="261" mass="27205">MPNASTISLLMPEPSIPENLVRVVFAEVGKDVADFLFSLLALPLARVAKLVADTGGDDGDGDGDLGAVGNLCRSAAAMDPAHVQPGAARESLLHPVVLAPPAHTTHSFFPLKRKLYTCRGIYSAGCGTFFSDAKGVPCPSCGGAMTTVTRYEPPGWQATRGVAPAAGARRGEGGGESGGGFVRGDATYVVKDDLTIFPTPASAVSSVELLTGALDTHSVGRKAELQVQNVTFGRAESKEILKASLHSKTVLTDVFLRRMQV</sequence>
<evidence type="ECO:0000313" key="1">
    <source>
        <dbReference type="EMBL" id="TVU21792.1"/>
    </source>
</evidence>
<dbReference type="OrthoDB" id="632587at2759"/>
<dbReference type="PANTHER" id="PTHR33103:SF61">
    <property type="entry name" value="REPLICATION FACTOR A C-TERMINAL DOMAIN-CONTAINING PROTEIN"/>
    <property type="match status" value="1"/>
</dbReference>
<evidence type="ECO:0000313" key="2">
    <source>
        <dbReference type="Proteomes" id="UP000324897"/>
    </source>
</evidence>
<dbReference type="EMBL" id="RWGY01000026">
    <property type="protein sequence ID" value="TVU21792.1"/>
    <property type="molecule type" value="Genomic_DNA"/>
</dbReference>
<dbReference type="PANTHER" id="PTHR33103">
    <property type="entry name" value="OS01G0153900 PROTEIN"/>
    <property type="match status" value="1"/>
</dbReference>
<dbReference type="Pfam" id="PF05056">
    <property type="entry name" value="DUF674"/>
    <property type="match status" value="1"/>
</dbReference>
<dbReference type="Gramene" id="TVU21792">
    <property type="protein sequence ID" value="TVU21792"/>
    <property type="gene ID" value="EJB05_31454"/>
</dbReference>
<gene>
    <name evidence="1" type="ORF">EJB05_31454</name>
</gene>
<accession>A0A5J9UDP0</accession>